<organism evidence="1 2">
    <name type="scientific">Halorhabdus tiamatea SARL4B</name>
    <dbReference type="NCBI Taxonomy" id="1033806"/>
    <lineage>
        <taxon>Archaea</taxon>
        <taxon>Methanobacteriati</taxon>
        <taxon>Methanobacteriota</taxon>
        <taxon>Stenosarchaea group</taxon>
        <taxon>Halobacteria</taxon>
        <taxon>Halobacteriales</taxon>
        <taxon>Haloarculaceae</taxon>
        <taxon>Halorhabdus</taxon>
    </lineage>
</organism>
<dbReference type="Proteomes" id="UP000003861">
    <property type="component" value="Unassembled WGS sequence"/>
</dbReference>
<protein>
    <submittedName>
        <fullName evidence="1">Uncharacterized protein</fullName>
    </submittedName>
</protein>
<name>U2DLG8_9EURY</name>
<sequence length="98" mass="11213">MQPLRGPVETPRNTLQFIQNRLHHSPPTAHITMYHQTQTEELHLLTSKIDRAATRSLHFEFNPCETIIPPRIPVIAWMSSVVLTSLLQRCARNSCLAC</sequence>
<evidence type="ECO:0000313" key="2">
    <source>
        <dbReference type="Proteomes" id="UP000003861"/>
    </source>
</evidence>
<comment type="caution">
    <text evidence="1">The sequence shown here is derived from an EMBL/GenBank/DDBJ whole genome shotgun (WGS) entry which is preliminary data.</text>
</comment>
<gene>
    <name evidence="1" type="ORF">HLRTI_001318</name>
</gene>
<reference evidence="1 2" key="1">
    <citation type="journal article" date="2011" name="J. Bacteriol.">
        <title>Genome sequence of Halorhabdus tiamatea, the first archaeon isolated from a deep-sea anoxic brine lake.</title>
        <authorList>
            <person name="Antunes A."/>
            <person name="Alam I."/>
            <person name="Bajic V.B."/>
            <person name="Stingl U."/>
        </authorList>
    </citation>
    <scope>NUCLEOTIDE SEQUENCE [LARGE SCALE GENOMIC DNA]</scope>
    <source>
        <strain evidence="1 2">SARL4B</strain>
    </source>
</reference>
<dbReference type="EMBL" id="AFNT02000012">
    <property type="protein sequence ID" value="ERJ06612.1"/>
    <property type="molecule type" value="Genomic_DNA"/>
</dbReference>
<reference evidence="1 2" key="2">
    <citation type="journal article" date="2013" name="PLoS ONE">
        <title>INDIGO - INtegrated Data Warehouse of MIcrobial GenOmes with Examples from the Red Sea Extremophiles.</title>
        <authorList>
            <person name="Alam I."/>
            <person name="Antunes A."/>
            <person name="Kamau A.A."/>
            <person name="Ba Alawi W."/>
            <person name="Kalkatawi M."/>
            <person name="Stingl U."/>
            <person name="Bajic V.B."/>
        </authorList>
    </citation>
    <scope>NUCLEOTIDE SEQUENCE [LARGE SCALE GENOMIC DNA]</scope>
    <source>
        <strain evidence="1 2">SARL4B</strain>
    </source>
</reference>
<dbReference type="AlphaFoldDB" id="U2DLG8"/>
<accession>U2DLG8</accession>
<proteinExistence type="predicted"/>
<evidence type="ECO:0000313" key="1">
    <source>
        <dbReference type="EMBL" id="ERJ06612.1"/>
    </source>
</evidence>